<dbReference type="InterPro" id="IPR044731">
    <property type="entry name" value="BDH-like"/>
</dbReference>
<gene>
    <name evidence="3" type="ORF">BO222_01620</name>
</gene>
<dbReference type="GO" id="GO:1990362">
    <property type="term" value="F:butanol dehydrogenase (NAD+) activity"/>
    <property type="evidence" value="ECO:0007669"/>
    <property type="project" value="InterPro"/>
</dbReference>
<dbReference type="GO" id="GO:0046872">
    <property type="term" value="F:metal ion binding"/>
    <property type="evidence" value="ECO:0007669"/>
    <property type="project" value="InterPro"/>
</dbReference>
<accession>A0A1U7NIM6</accession>
<evidence type="ECO:0000313" key="4">
    <source>
        <dbReference type="Proteomes" id="UP000186341"/>
    </source>
</evidence>
<dbReference type="Pfam" id="PF00465">
    <property type="entry name" value="Fe-ADH"/>
    <property type="match status" value="1"/>
</dbReference>
<feature type="domain" description="Alcohol dehydrogenase iron-type/glycerol dehydrogenase GldA" evidence="2">
    <location>
        <begin position="12"/>
        <end position="174"/>
    </location>
</feature>
<proteinExistence type="predicted"/>
<dbReference type="GO" id="GO:0005829">
    <property type="term" value="C:cytosol"/>
    <property type="evidence" value="ECO:0007669"/>
    <property type="project" value="TreeGrafter"/>
</dbReference>
<organism evidence="3 4">
    <name type="scientific">Ileibacterium valens</name>
    <dbReference type="NCBI Taxonomy" id="1862668"/>
    <lineage>
        <taxon>Bacteria</taxon>
        <taxon>Bacillati</taxon>
        <taxon>Bacillota</taxon>
        <taxon>Erysipelotrichia</taxon>
        <taxon>Erysipelotrichales</taxon>
        <taxon>Erysipelotrichaceae</taxon>
        <taxon>Ileibacterium</taxon>
    </lineage>
</organism>
<dbReference type="RefSeq" id="WP_075817779.1">
    <property type="nucleotide sequence ID" value="NZ_CAPNHH010000107.1"/>
</dbReference>
<dbReference type="GO" id="GO:0008106">
    <property type="term" value="F:alcohol dehydrogenase (NADP+) activity"/>
    <property type="evidence" value="ECO:0007669"/>
    <property type="project" value="TreeGrafter"/>
</dbReference>
<evidence type="ECO:0000313" key="3">
    <source>
        <dbReference type="EMBL" id="OLU42441.1"/>
    </source>
</evidence>
<dbReference type="InterPro" id="IPR001670">
    <property type="entry name" value="ADH_Fe/GldA"/>
</dbReference>
<evidence type="ECO:0000259" key="2">
    <source>
        <dbReference type="Pfam" id="PF00465"/>
    </source>
</evidence>
<dbReference type="Proteomes" id="UP000186341">
    <property type="component" value="Unassembled WGS sequence"/>
</dbReference>
<sequence length="360" mass="40001">MKHNNHENSQIIKIGPDSLEELPDLIQGCAHKALLVHGHRPVEDGLLTKVRILLNKEQVPYANMGQILPNPTYKSVKRGIKIARKENCDVIIALGGGSTLQCAKGIALGLHYKGDVWDFWTGKKKPKKTCPIASVMTNPSSGAELSTSCTLVKKGERKTIHDPSLKCTFAILDPKLSMYPLFPTMNQAFGLFIHLFFAALKTDDEKQLEEAITLIKDLFLAADQLKMNQDDLEARTSLFKIGYQSHTKLNVSKCSIESIASNLSFKYSLTEGTAGSMLFIAWLKSLNQKQKERSIEIAKEVFSADINQFEQALSLFKKQLQSVGLPLSIPESGLIISDEELKKHAVDQQTKEILLNSNKP</sequence>
<dbReference type="FunFam" id="3.40.50.1970:FF:000003">
    <property type="entry name" value="Alcohol dehydrogenase, iron-containing"/>
    <property type="match status" value="1"/>
</dbReference>
<dbReference type="SUPFAM" id="SSF56796">
    <property type="entry name" value="Dehydroquinate synthase-like"/>
    <property type="match status" value="1"/>
</dbReference>
<evidence type="ECO:0000256" key="1">
    <source>
        <dbReference type="ARBA" id="ARBA00023002"/>
    </source>
</evidence>
<dbReference type="GO" id="GO:1990002">
    <property type="term" value="F:methylglyoxal reductase (NADPH) (acetol producing) activity"/>
    <property type="evidence" value="ECO:0007669"/>
    <property type="project" value="TreeGrafter"/>
</dbReference>
<dbReference type="PANTHER" id="PTHR43633">
    <property type="entry name" value="ALCOHOL DEHYDROGENASE YQHD"/>
    <property type="match status" value="1"/>
</dbReference>
<dbReference type="EMBL" id="MPJW01000058">
    <property type="protein sequence ID" value="OLU42441.1"/>
    <property type="molecule type" value="Genomic_DNA"/>
</dbReference>
<comment type="caution">
    <text evidence="3">The sequence shown here is derived from an EMBL/GenBank/DDBJ whole genome shotgun (WGS) entry which is preliminary data.</text>
</comment>
<dbReference type="GeneID" id="82201937"/>
<dbReference type="OrthoDB" id="9801156at2"/>
<protein>
    <recommendedName>
        <fullName evidence="2">Alcohol dehydrogenase iron-type/glycerol dehydrogenase GldA domain-containing protein</fullName>
    </recommendedName>
</protein>
<reference evidence="3 4" key="1">
    <citation type="submission" date="2016-11" db="EMBL/GenBank/DDBJ databases">
        <title>Description of two novel members of the family Erysipelotrichaceae: Ileibacterium lipovorans gen. nov., sp. nov. and Dubosiella newyorkensis, gen. nov., sp. nov.</title>
        <authorList>
            <person name="Cox L.M."/>
            <person name="Sohn J."/>
            <person name="Tyrrell K.L."/>
            <person name="Citron D.M."/>
            <person name="Lawson P.A."/>
            <person name="Patel N.B."/>
            <person name="Iizumi T."/>
            <person name="Perez-Perez G.I."/>
            <person name="Goldstein E.J."/>
            <person name="Blaser M.J."/>
        </authorList>
    </citation>
    <scope>NUCLEOTIDE SEQUENCE [LARGE SCALE GENOMIC DNA]</scope>
    <source>
        <strain evidence="3 4">NYU-BL-A3</strain>
    </source>
</reference>
<dbReference type="Gene3D" id="3.40.50.1970">
    <property type="match status" value="1"/>
</dbReference>
<name>A0A1U7NIM6_9FIRM</name>
<keyword evidence="1" id="KW-0560">Oxidoreductase</keyword>
<keyword evidence="4" id="KW-1185">Reference proteome</keyword>
<dbReference type="Gene3D" id="1.20.1090.10">
    <property type="entry name" value="Dehydroquinate synthase-like - alpha domain"/>
    <property type="match status" value="1"/>
</dbReference>
<dbReference type="AlphaFoldDB" id="A0A1U7NIM6"/>
<dbReference type="PANTHER" id="PTHR43633:SF1">
    <property type="entry name" value="ALCOHOL DEHYDROGENASE YQHD"/>
    <property type="match status" value="1"/>
</dbReference>